<gene>
    <name evidence="3" type="ORF">C8N30_2444</name>
</gene>
<dbReference type="EMBL" id="RAQK01000001">
    <property type="protein sequence ID" value="RKE97815.1"/>
    <property type="molecule type" value="Genomic_DNA"/>
</dbReference>
<name>A0A420DU94_9RHOB</name>
<feature type="signal peptide" evidence="1">
    <location>
        <begin position="1"/>
        <end position="20"/>
    </location>
</feature>
<dbReference type="Proteomes" id="UP000284407">
    <property type="component" value="Unassembled WGS sequence"/>
</dbReference>
<dbReference type="InterPro" id="IPR027275">
    <property type="entry name" value="PRC-brl_dom"/>
</dbReference>
<dbReference type="OrthoDB" id="7818259at2"/>
<keyword evidence="4" id="KW-1185">Reference proteome</keyword>
<keyword evidence="1" id="KW-0732">Signal</keyword>
<organism evidence="3 4">
    <name type="scientific">Sulfitobacter guttiformis</name>
    <dbReference type="NCBI Taxonomy" id="74349"/>
    <lineage>
        <taxon>Bacteria</taxon>
        <taxon>Pseudomonadati</taxon>
        <taxon>Pseudomonadota</taxon>
        <taxon>Alphaproteobacteria</taxon>
        <taxon>Rhodobacterales</taxon>
        <taxon>Roseobacteraceae</taxon>
        <taxon>Sulfitobacter</taxon>
    </lineage>
</organism>
<accession>A0A420DU94</accession>
<dbReference type="STRING" id="1443111.Z949_529"/>
<evidence type="ECO:0000313" key="3">
    <source>
        <dbReference type="EMBL" id="RKE97815.1"/>
    </source>
</evidence>
<evidence type="ECO:0000256" key="1">
    <source>
        <dbReference type="SAM" id="SignalP"/>
    </source>
</evidence>
<evidence type="ECO:0000313" key="4">
    <source>
        <dbReference type="Proteomes" id="UP000284407"/>
    </source>
</evidence>
<dbReference type="AlphaFoldDB" id="A0A420DU94"/>
<dbReference type="InterPro" id="IPR011033">
    <property type="entry name" value="PRC_barrel-like_sf"/>
</dbReference>
<sequence length="143" mass="15581">MNSFFTSAALMVALAGPAFAQSQETEVGSVKMSEASLLVGEMIGEAVYNFRGRPNTEERMPLSGLERFERVATIKDVMINADGTVEALVLSVGGFWGLADHEVTAAIDGVSVVTDVRGDKYFVIYAYDETLRSAPRFNKFDIE</sequence>
<dbReference type="SUPFAM" id="SSF50346">
    <property type="entry name" value="PRC-barrel domain"/>
    <property type="match status" value="1"/>
</dbReference>
<dbReference type="Pfam" id="PF05239">
    <property type="entry name" value="PRC"/>
    <property type="match status" value="1"/>
</dbReference>
<dbReference type="RefSeq" id="WP_025061201.1">
    <property type="nucleotide sequence ID" value="NZ_RAQK01000001.1"/>
</dbReference>
<feature type="chain" id="PRO_5019048569" evidence="1">
    <location>
        <begin position="21"/>
        <end position="143"/>
    </location>
</feature>
<protein>
    <submittedName>
        <fullName evidence="3">PRC-barrel domain protein</fullName>
    </submittedName>
</protein>
<dbReference type="Gene3D" id="2.30.30.240">
    <property type="entry name" value="PRC-barrel domain"/>
    <property type="match status" value="1"/>
</dbReference>
<comment type="caution">
    <text evidence="3">The sequence shown here is derived from an EMBL/GenBank/DDBJ whole genome shotgun (WGS) entry which is preliminary data.</text>
</comment>
<reference evidence="3 4" key="1">
    <citation type="submission" date="2018-09" db="EMBL/GenBank/DDBJ databases">
        <title>Genomic Encyclopedia of Archaeal and Bacterial Type Strains, Phase II (KMG-II): from individual species to whole genera.</title>
        <authorList>
            <person name="Goeker M."/>
        </authorList>
    </citation>
    <scope>NUCLEOTIDE SEQUENCE [LARGE SCALE GENOMIC DNA]</scope>
    <source>
        <strain evidence="3 4">DSM 11458</strain>
    </source>
</reference>
<feature type="domain" description="PRC-barrel" evidence="2">
    <location>
        <begin position="69"/>
        <end position="108"/>
    </location>
</feature>
<proteinExistence type="predicted"/>
<evidence type="ECO:0000259" key="2">
    <source>
        <dbReference type="Pfam" id="PF05239"/>
    </source>
</evidence>